<comment type="caution">
    <text evidence="1">The sequence shown here is derived from an EMBL/GenBank/DDBJ whole genome shotgun (WGS) entry which is preliminary data.</text>
</comment>
<proteinExistence type="predicted"/>
<dbReference type="Gene3D" id="1.25.40.410">
    <property type="match status" value="1"/>
</dbReference>
<dbReference type="VEuPathDB" id="FungiDB:TRICI_003727"/>
<evidence type="ECO:0000313" key="2">
    <source>
        <dbReference type="Proteomes" id="UP000761534"/>
    </source>
</evidence>
<accession>A0A642V326</accession>
<dbReference type="Proteomes" id="UP000761534">
    <property type="component" value="Unassembled WGS sequence"/>
</dbReference>
<dbReference type="InterPro" id="IPR043161">
    <property type="entry name" value="DOCK_C_lobe_A"/>
</dbReference>
<dbReference type="GO" id="GO:0031267">
    <property type="term" value="F:small GTPase binding"/>
    <property type="evidence" value="ECO:0007669"/>
    <property type="project" value="TreeGrafter"/>
</dbReference>
<dbReference type="OrthoDB" id="18896at2759"/>
<reference evidence="1" key="1">
    <citation type="journal article" date="2019" name="G3 (Bethesda)">
        <title>Genome Assemblies of Two Rare Opportunistic Yeast Pathogens: Diutina rugosa (syn. Candida rugosa) and Trichomonascus ciferrii (syn. Candida ciferrii).</title>
        <authorList>
            <person name="Mixao V."/>
            <person name="Saus E."/>
            <person name="Hansen A.P."/>
            <person name="Lass-Florl C."/>
            <person name="Gabaldon T."/>
        </authorList>
    </citation>
    <scope>NUCLEOTIDE SEQUENCE</scope>
    <source>
        <strain evidence="1">CBS 4856</strain>
    </source>
</reference>
<dbReference type="EMBL" id="SWFS01000274">
    <property type="protein sequence ID" value="KAA8911712.1"/>
    <property type="molecule type" value="Genomic_DNA"/>
</dbReference>
<dbReference type="AlphaFoldDB" id="A0A642V326"/>
<dbReference type="InterPro" id="IPR026791">
    <property type="entry name" value="DOCK"/>
</dbReference>
<dbReference type="GO" id="GO:0007264">
    <property type="term" value="P:small GTPase-mediated signal transduction"/>
    <property type="evidence" value="ECO:0007669"/>
    <property type="project" value="InterPro"/>
</dbReference>
<dbReference type="GO" id="GO:0005886">
    <property type="term" value="C:plasma membrane"/>
    <property type="evidence" value="ECO:0007669"/>
    <property type="project" value="TreeGrafter"/>
</dbReference>
<dbReference type="GO" id="GO:0005737">
    <property type="term" value="C:cytoplasm"/>
    <property type="evidence" value="ECO:0007669"/>
    <property type="project" value="TreeGrafter"/>
</dbReference>
<evidence type="ECO:0000313" key="1">
    <source>
        <dbReference type="EMBL" id="KAA8911712.1"/>
    </source>
</evidence>
<organism evidence="1 2">
    <name type="scientific">Trichomonascus ciferrii</name>
    <dbReference type="NCBI Taxonomy" id="44093"/>
    <lineage>
        <taxon>Eukaryota</taxon>
        <taxon>Fungi</taxon>
        <taxon>Dikarya</taxon>
        <taxon>Ascomycota</taxon>
        <taxon>Saccharomycotina</taxon>
        <taxon>Dipodascomycetes</taxon>
        <taxon>Dipodascales</taxon>
        <taxon>Trichomonascaceae</taxon>
        <taxon>Trichomonascus</taxon>
        <taxon>Trichomonascus ciferrii complex</taxon>
    </lineage>
</organism>
<gene>
    <name evidence="1" type="ORF">TRICI_003727</name>
</gene>
<sequence>MLKFLKDIDRVEIFSRYVNDIAKWNRSKQNYAQTGQALKLLTSAYEWSFDIQLEASGCPIFPVKSLFERKEALYEDYHSILH</sequence>
<name>A0A642V326_9ASCO</name>
<keyword evidence="2" id="KW-1185">Reference proteome</keyword>
<dbReference type="PANTHER" id="PTHR45653">
    <property type="entry name" value="DEDICATOR OF CYTOKINESIS"/>
    <property type="match status" value="1"/>
</dbReference>
<dbReference type="GO" id="GO:0005085">
    <property type="term" value="F:guanyl-nucleotide exchange factor activity"/>
    <property type="evidence" value="ECO:0007669"/>
    <property type="project" value="InterPro"/>
</dbReference>
<dbReference type="PANTHER" id="PTHR45653:SF10">
    <property type="entry name" value="MYOBLAST CITY, ISOFORM B"/>
    <property type="match status" value="1"/>
</dbReference>
<protein>
    <submittedName>
        <fullName evidence="1">Uncharacterized protein</fullName>
    </submittedName>
</protein>